<dbReference type="Proteomes" id="UP000027064">
    <property type="component" value="Unassembled WGS sequence"/>
</dbReference>
<evidence type="ECO:0000313" key="2">
    <source>
        <dbReference type="Proteomes" id="UP000027064"/>
    </source>
</evidence>
<dbReference type="AlphaFoldDB" id="A0A066WPI3"/>
<organism evidence="1 2">
    <name type="scientific">Flavobacterium seoulense</name>
    <dbReference type="NCBI Taxonomy" id="1492738"/>
    <lineage>
        <taxon>Bacteria</taxon>
        <taxon>Pseudomonadati</taxon>
        <taxon>Bacteroidota</taxon>
        <taxon>Flavobacteriia</taxon>
        <taxon>Flavobacteriales</taxon>
        <taxon>Flavobacteriaceae</taxon>
        <taxon>Flavobacterium</taxon>
    </lineage>
</organism>
<sequence length="160" mass="18556">MLKLYKLTDNQLHYWETWNKDQKTAIVHWGIVGQRGQDKEVKDGLFSNFRKTVQKEINKKLKDGYTEFNEDKLFFLEIEYKIEGFGTEQDLDKRHRLESKLDGILGWTGLGHTDGGSIGSGTMEAGCIVVDFEIAKKVIEVNLKNTEFADYTRIYKIDNQ</sequence>
<evidence type="ECO:0008006" key="3">
    <source>
        <dbReference type="Google" id="ProtNLM"/>
    </source>
</evidence>
<dbReference type="PATRIC" id="fig|1492738.3.peg.1155"/>
<dbReference type="eggNOG" id="ENOG5032STV">
    <property type="taxonomic scope" value="Bacteria"/>
</dbReference>
<dbReference type="EMBL" id="JNCA01000010">
    <property type="protein sequence ID" value="KDN55771.1"/>
    <property type="molecule type" value="Genomic_DNA"/>
</dbReference>
<dbReference type="OrthoDB" id="5508028at2"/>
<gene>
    <name evidence="1" type="ORF">FEM21_11620</name>
</gene>
<keyword evidence="2" id="KW-1185">Reference proteome</keyword>
<dbReference type="STRING" id="1492738.FEM21_11620"/>
<evidence type="ECO:0000313" key="1">
    <source>
        <dbReference type="EMBL" id="KDN55771.1"/>
    </source>
</evidence>
<name>A0A066WPI3_9FLAO</name>
<dbReference type="RefSeq" id="WP_035658802.1">
    <property type="nucleotide sequence ID" value="NZ_JNCA01000010.1"/>
</dbReference>
<reference evidence="1 2" key="1">
    <citation type="submission" date="2014-05" db="EMBL/GenBank/DDBJ databases">
        <title>Genome Sequence of Flavobacterium sp. EM1321.</title>
        <authorList>
            <person name="Shin S.-K."/>
            <person name="Yi H."/>
        </authorList>
    </citation>
    <scope>NUCLEOTIDE SEQUENCE [LARGE SCALE GENOMIC DNA]</scope>
    <source>
        <strain evidence="1 2">EM1321</strain>
    </source>
</reference>
<protein>
    <recommendedName>
        <fullName evidence="3">WGR domain-containing protein</fullName>
    </recommendedName>
</protein>
<comment type="caution">
    <text evidence="1">The sequence shown here is derived from an EMBL/GenBank/DDBJ whole genome shotgun (WGS) entry which is preliminary data.</text>
</comment>
<proteinExistence type="predicted"/>
<accession>A0A066WPI3</accession>